<evidence type="ECO:0000313" key="1">
    <source>
        <dbReference type="EMBL" id="GFR95319.1"/>
    </source>
</evidence>
<dbReference type="Gene3D" id="3.30.420.10">
    <property type="entry name" value="Ribonuclease H-like superfamily/Ribonuclease H"/>
    <property type="match status" value="1"/>
</dbReference>
<proteinExistence type="predicted"/>
<accession>A0AAV4HCM9</accession>
<dbReference type="PANTHER" id="PTHR46060:SF1">
    <property type="entry name" value="MARINER MOS1 TRANSPOSASE-LIKE PROTEIN"/>
    <property type="match status" value="1"/>
</dbReference>
<gene>
    <name evidence="1" type="ORF">ElyMa_004425600</name>
</gene>
<keyword evidence="2" id="KW-1185">Reference proteome</keyword>
<comment type="caution">
    <text evidence="1">The sequence shown here is derived from an EMBL/GenBank/DDBJ whole genome shotgun (WGS) entry which is preliminary data.</text>
</comment>
<dbReference type="InterPro" id="IPR036397">
    <property type="entry name" value="RNaseH_sf"/>
</dbReference>
<dbReference type="Proteomes" id="UP000762676">
    <property type="component" value="Unassembled WGS sequence"/>
</dbReference>
<name>A0AAV4HCM9_9GAST</name>
<reference evidence="1 2" key="1">
    <citation type="journal article" date="2021" name="Elife">
        <title>Chloroplast acquisition without the gene transfer in kleptoplastic sea slugs, Plakobranchus ocellatus.</title>
        <authorList>
            <person name="Maeda T."/>
            <person name="Takahashi S."/>
            <person name="Yoshida T."/>
            <person name="Shimamura S."/>
            <person name="Takaki Y."/>
            <person name="Nagai Y."/>
            <person name="Toyoda A."/>
            <person name="Suzuki Y."/>
            <person name="Arimoto A."/>
            <person name="Ishii H."/>
            <person name="Satoh N."/>
            <person name="Nishiyama T."/>
            <person name="Hasebe M."/>
            <person name="Maruyama T."/>
            <person name="Minagawa J."/>
            <person name="Obokata J."/>
            <person name="Shigenobu S."/>
        </authorList>
    </citation>
    <scope>NUCLEOTIDE SEQUENCE [LARGE SCALE GENOMIC DNA]</scope>
</reference>
<dbReference type="EMBL" id="BMAT01008923">
    <property type="protein sequence ID" value="GFR95319.1"/>
    <property type="molecule type" value="Genomic_DNA"/>
</dbReference>
<dbReference type="GO" id="GO:0003676">
    <property type="term" value="F:nucleic acid binding"/>
    <property type="evidence" value="ECO:0007669"/>
    <property type="project" value="InterPro"/>
</dbReference>
<dbReference type="AlphaFoldDB" id="A0AAV4HCM9"/>
<dbReference type="PANTHER" id="PTHR46060">
    <property type="entry name" value="MARINER MOS1 TRANSPOSASE-LIKE PROTEIN"/>
    <property type="match status" value="1"/>
</dbReference>
<protein>
    <submittedName>
        <fullName evidence="1">Transposase</fullName>
    </submittedName>
</protein>
<sequence length="141" mass="15915">MALKGIPTSSQVIKLCHSTETPQSHVRRWARRQTRLVASRILKPKKNVYGTLFFNYSGSLEVAILPQDTTMTATCYLQNVLHQVKSAINEQRPKVSTSRTLLLHDNADPHKARATTQSLQELEIQVLPHPAYSPDLAPRDF</sequence>
<evidence type="ECO:0000313" key="2">
    <source>
        <dbReference type="Proteomes" id="UP000762676"/>
    </source>
</evidence>
<dbReference type="InterPro" id="IPR052709">
    <property type="entry name" value="Transposase-MT_Hybrid"/>
</dbReference>
<organism evidence="1 2">
    <name type="scientific">Elysia marginata</name>
    <dbReference type="NCBI Taxonomy" id="1093978"/>
    <lineage>
        <taxon>Eukaryota</taxon>
        <taxon>Metazoa</taxon>
        <taxon>Spiralia</taxon>
        <taxon>Lophotrochozoa</taxon>
        <taxon>Mollusca</taxon>
        <taxon>Gastropoda</taxon>
        <taxon>Heterobranchia</taxon>
        <taxon>Euthyneura</taxon>
        <taxon>Panpulmonata</taxon>
        <taxon>Sacoglossa</taxon>
        <taxon>Placobranchoidea</taxon>
        <taxon>Plakobranchidae</taxon>
        <taxon>Elysia</taxon>
    </lineage>
</organism>